<protein>
    <submittedName>
        <fullName evidence="2">Uncharacterized protein</fullName>
    </submittedName>
</protein>
<evidence type="ECO:0000313" key="2">
    <source>
        <dbReference type="EMBL" id="KAK8012758.1"/>
    </source>
</evidence>
<evidence type="ECO:0000256" key="1">
    <source>
        <dbReference type="SAM" id="MobiDB-lite"/>
    </source>
</evidence>
<feature type="region of interest" description="Disordered" evidence="1">
    <location>
        <begin position="1"/>
        <end position="114"/>
    </location>
</feature>
<feature type="compositionally biased region" description="Basic and acidic residues" evidence="1">
    <location>
        <begin position="61"/>
        <end position="82"/>
    </location>
</feature>
<feature type="compositionally biased region" description="Basic and acidic residues" evidence="1">
    <location>
        <begin position="25"/>
        <end position="47"/>
    </location>
</feature>
<feature type="compositionally biased region" description="Polar residues" evidence="1">
    <location>
        <begin position="96"/>
        <end position="114"/>
    </location>
</feature>
<dbReference type="Proteomes" id="UP001396898">
    <property type="component" value="Unassembled WGS sequence"/>
</dbReference>
<evidence type="ECO:0000313" key="3">
    <source>
        <dbReference type="Proteomes" id="UP001396898"/>
    </source>
</evidence>
<comment type="caution">
    <text evidence="2">The sequence shown here is derived from an EMBL/GenBank/DDBJ whole genome shotgun (WGS) entry which is preliminary data.</text>
</comment>
<feature type="compositionally biased region" description="Basic residues" evidence="1">
    <location>
        <begin position="12"/>
        <end position="24"/>
    </location>
</feature>
<proteinExistence type="predicted"/>
<reference evidence="2 3" key="1">
    <citation type="submission" date="2023-01" db="EMBL/GenBank/DDBJ databases">
        <title>Analysis of 21 Apiospora genomes using comparative genomics revels a genus with tremendous synthesis potential of carbohydrate active enzymes and secondary metabolites.</title>
        <authorList>
            <person name="Sorensen T."/>
        </authorList>
    </citation>
    <scope>NUCLEOTIDE SEQUENCE [LARGE SCALE GENOMIC DNA]</scope>
    <source>
        <strain evidence="2 3">CBS 20057</strain>
    </source>
</reference>
<name>A0ABR1RI04_9PEZI</name>
<organism evidence="2 3">
    <name type="scientific">Apiospora marii</name>
    <dbReference type="NCBI Taxonomy" id="335849"/>
    <lineage>
        <taxon>Eukaryota</taxon>
        <taxon>Fungi</taxon>
        <taxon>Dikarya</taxon>
        <taxon>Ascomycota</taxon>
        <taxon>Pezizomycotina</taxon>
        <taxon>Sordariomycetes</taxon>
        <taxon>Xylariomycetidae</taxon>
        <taxon>Amphisphaeriales</taxon>
        <taxon>Apiosporaceae</taxon>
        <taxon>Apiospora</taxon>
    </lineage>
</organism>
<dbReference type="EMBL" id="JAQQWI010000015">
    <property type="protein sequence ID" value="KAK8012758.1"/>
    <property type="molecule type" value="Genomic_DNA"/>
</dbReference>
<sequence>MLREPPAAQRFIRGRAQARVRPGLHHRDDVRTNHGRPEPILHPRGETHQPGSSAARLPAQRQKEEQHGAEGEGGNDRRDDNVASRLVRYVPENAAGLSNHSDLNGLTYDTSTQE</sequence>
<keyword evidence="3" id="KW-1185">Reference proteome</keyword>
<accession>A0ABR1RI04</accession>
<gene>
    <name evidence="2" type="ORF">PG991_010133</name>
</gene>